<dbReference type="EMBL" id="BGPR01001171">
    <property type="protein sequence ID" value="GBM47245.1"/>
    <property type="molecule type" value="Genomic_DNA"/>
</dbReference>
<organism evidence="1 2">
    <name type="scientific">Araneus ventricosus</name>
    <name type="common">Orbweaver spider</name>
    <name type="synonym">Epeira ventricosa</name>
    <dbReference type="NCBI Taxonomy" id="182803"/>
    <lineage>
        <taxon>Eukaryota</taxon>
        <taxon>Metazoa</taxon>
        <taxon>Ecdysozoa</taxon>
        <taxon>Arthropoda</taxon>
        <taxon>Chelicerata</taxon>
        <taxon>Arachnida</taxon>
        <taxon>Araneae</taxon>
        <taxon>Araneomorphae</taxon>
        <taxon>Entelegynae</taxon>
        <taxon>Araneoidea</taxon>
        <taxon>Araneidae</taxon>
        <taxon>Araneus</taxon>
    </lineage>
</organism>
<accession>A0A4Y2G3H6</accession>
<comment type="caution">
    <text evidence="1">The sequence shown here is derived from an EMBL/GenBank/DDBJ whole genome shotgun (WGS) entry which is preliminary data.</text>
</comment>
<gene>
    <name evidence="1" type="ORF">AVEN_136840_1</name>
</gene>
<evidence type="ECO:0000313" key="2">
    <source>
        <dbReference type="Proteomes" id="UP000499080"/>
    </source>
</evidence>
<keyword evidence="2" id="KW-1185">Reference proteome</keyword>
<name>A0A4Y2G3H6_ARAVE</name>
<reference evidence="1 2" key="1">
    <citation type="journal article" date="2019" name="Sci. Rep.">
        <title>Orb-weaving spider Araneus ventricosus genome elucidates the spidroin gene catalogue.</title>
        <authorList>
            <person name="Kono N."/>
            <person name="Nakamura H."/>
            <person name="Ohtoshi R."/>
            <person name="Moran D.A.P."/>
            <person name="Shinohara A."/>
            <person name="Yoshida Y."/>
            <person name="Fujiwara M."/>
            <person name="Mori M."/>
            <person name="Tomita M."/>
            <person name="Arakawa K."/>
        </authorList>
    </citation>
    <scope>NUCLEOTIDE SEQUENCE [LARGE SCALE GENOMIC DNA]</scope>
</reference>
<proteinExistence type="predicted"/>
<protein>
    <submittedName>
        <fullName evidence="1">Uncharacterized protein</fullName>
    </submittedName>
</protein>
<evidence type="ECO:0000313" key="1">
    <source>
        <dbReference type="EMBL" id="GBM47245.1"/>
    </source>
</evidence>
<dbReference type="AlphaFoldDB" id="A0A4Y2G3H6"/>
<dbReference type="Proteomes" id="UP000499080">
    <property type="component" value="Unassembled WGS sequence"/>
</dbReference>
<sequence>MPSAAENAASVFVPTRPNCFICVSTESRGRITGIYRFRRQDGQWSRRRLSSSSQERGVGLRTPLLTMFVVFFCKSHFGNTLEINVRPRCFHLSELLKSGIKVKESNQQLLIRMT</sequence>